<feature type="domain" description="Solute-binding protein family 5" evidence="4">
    <location>
        <begin position="76"/>
        <end position="425"/>
    </location>
</feature>
<evidence type="ECO:0000259" key="4">
    <source>
        <dbReference type="Pfam" id="PF00496"/>
    </source>
</evidence>
<comment type="caution">
    <text evidence="5">The sequence shown here is derived from an EMBL/GenBank/DDBJ whole genome shotgun (WGS) entry which is preliminary data.</text>
</comment>
<dbReference type="Pfam" id="PF00496">
    <property type="entry name" value="SBP_bac_5"/>
    <property type="match status" value="1"/>
</dbReference>
<dbReference type="PANTHER" id="PTHR30290">
    <property type="entry name" value="PERIPLASMIC BINDING COMPONENT OF ABC TRANSPORTER"/>
    <property type="match status" value="1"/>
</dbReference>
<keyword evidence="3" id="KW-0732">Signal</keyword>
<keyword evidence="2" id="KW-0813">Transport</keyword>
<reference evidence="5" key="1">
    <citation type="submission" date="2022-12" db="EMBL/GenBank/DDBJ databases">
        <title>Reference genome sequencing for broad-spectrum identification of bacterial and archaeal isolates by mass spectrometry.</title>
        <authorList>
            <person name="Sekiguchi Y."/>
            <person name="Tourlousse D.M."/>
        </authorList>
    </citation>
    <scope>NUCLEOTIDE SEQUENCE</scope>
    <source>
        <strain evidence="5">10succ1</strain>
    </source>
</reference>
<dbReference type="EMBL" id="BSDY01000048">
    <property type="protein sequence ID" value="GLI58335.1"/>
    <property type="molecule type" value="Genomic_DNA"/>
</dbReference>
<proteinExistence type="inferred from homology"/>
<dbReference type="Gene3D" id="3.90.76.10">
    <property type="entry name" value="Dipeptide-binding Protein, Domain 1"/>
    <property type="match status" value="1"/>
</dbReference>
<dbReference type="InterPro" id="IPR039424">
    <property type="entry name" value="SBP_5"/>
</dbReference>
<protein>
    <submittedName>
        <fullName evidence="5">Diguanylate phosphodiesterase</fullName>
    </submittedName>
</protein>
<dbReference type="InterPro" id="IPR030678">
    <property type="entry name" value="Peptide/Ni-bd"/>
</dbReference>
<evidence type="ECO:0000256" key="3">
    <source>
        <dbReference type="ARBA" id="ARBA00022729"/>
    </source>
</evidence>
<sequence length="507" mass="56178">MNTKFFKVALITATLIAAGCGNQSKENTASGKKDTIVLAQLSDPKTMDPHKTTSLYCQRAMTQIYDRLLEIDENMKLIPGLAESWEQIDDHTTVFHLREGVKFHNGEPLTSEDVYFSIKRAQESPTVAHLYKPITDIETPDDLTVVIKTEEPFGALLYNLSHKSASILNKKATLAGGENYGQSPVGTGAYKLAEWQAGNFVKLEKNTDYFRGEPSIPYVLIKAVPEENSKVIGLETGEIDIAADLTPFSRKMLEGNKGSEIHMADGLGVSYIGLNTKSGPLQDKRVRQALLQGLDRESLIDSLLMGTVEKAHTFLAPPVFGHGDKNELTHYDYNLEAAKELLEESGYENLSFKITTAGDSATEIAQVAQANWKELGIDLTIEQIEWGTFLQTTGNGDTDMFIMSWSPSTGDGDYGLYPNFHSSQVGGSGNRTFFEDSQVDMLLEDAKSTTDQELRKDLYFQVQEILNEEVPAIPVYFTLVSSGAGNNVNGYYQHPGNISYFYRFSFE</sequence>
<dbReference type="SUPFAM" id="SSF53850">
    <property type="entry name" value="Periplasmic binding protein-like II"/>
    <property type="match status" value="1"/>
</dbReference>
<dbReference type="GO" id="GO:1904680">
    <property type="term" value="F:peptide transmembrane transporter activity"/>
    <property type="evidence" value="ECO:0007669"/>
    <property type="project" value="TreeGrafter"/>
</dbReference>
<dbReference type="PIRSF" id="PIRSF002741">
    <property type="entry name" value="MppA"/>
    <property type="match status" value="1"/>
</dbReference>
<dbReference type="PROSITE" id="PS51257">
    <property type="entry name" value="PROKAR_LIPOPROTEIN"/>
    <property type="match status" value="1"/>
</dbReference>
<dbReference type="GO" id="GO:0015833">
    <property type="term" value="P:peptide transport"/>
    <property type="evidence" value="ECO:0007669"/>
    <property type="project" value="TreeGrafter"/>
</dbReference>
<dbReference type="Gene3D" id="3.10.105.10">
    <property type="entry name" value="Dipeptide-binding Protein, Domain 3"/>
    <property type="match status" value="1"/>
</dbReference>
<name>A0A9W6GQ60_9FUSO</name>
<dbReference type="InterPro" id="IPR000914">
    <property type="entry name" value="SBP_5_dom"/>
</dbReference>
<comment type="similarity">
    <text evidence="1">Belongs to the bacterial solute-binding protein 5 family.</text>
</comment>
<evidence type="ECO:0000313" key="5">
    <source>
        <dbReference type="EMBL" id="GLI58335.1"/>
    </source>
</evidence>
<keyword evidence="6" id="KW-1185">Reference proteome</keyword>
<evidence type="ECO:0000256" key="2">
    <source>
        <dbReference type="ARBA" id="ARBA00022448"/>
    </source>
</evidence>
<dbReference type="AlphaFoldDB" id="A0A9W6GQ60"/>
<dbReference type="GO" id="GO:0043190">
    <property type="term" value="C:ATP-binding cassette (ABC) transporter complex"/>
    <property type="evidence" value="ECO:0007669"/>
    <property type="project" value="InterPro"/>
</dbReference>
<organism evidence="5 6">
    <name type="scientific">Propionigenium maris DSM 9537</name>
    <dbReference type="NCBI Taxonomy" id="1123000"/>
    <lineage>
        <taxon>Bacteria</taxon>
        <taxon>Fusobacteriati</taxon>
        <taxon>Fusobacteriota</taxon>
        <taxon>Fusobacteriia</taxon>
        <taxon>Fusobacteriales</taxon>
        <taxon>Fusobacteriaceae</taxon>
        <taxon>Propionigenium</taxon>
    </lineage>
</organism>
<evidence type="ECO:0000256" key="1">
    <source>
        <dbReference type="ARBA" id="ARBA00005695"/>
    </source>
</evidence>
<dbReference type="Gene3D" id="3.40.190.10">
    <property type="entry name" value="Periplasmic binding protein-like II"/>
    <property type="match status" value="1"/>
</dbReference>
<accession>A0A9W6GQ60</accession>
<evidence type="ECO:0000313" key="6">
    <source>
        <dbReference type="Proteomes" id="UP001144471"/>
    </source>
</evidence>
<dbReference type="RefSeq" id="WP_281838115.1">
    <property type="nucleotide sequence ID" value="NZ_BSDY01000048.1"/>
</dbReference>
<gene>
    <name evidence="5" type="ORF">PM10SUCC1_38490</name>
</gene>
<dbReference type="PANTHER" id="PTHR30290:SF9">
    <property type="entry name" value="OLIGOPEPTIDE-BINDING PROTEIN APPA"/>
    <property type="match status" value="1"/>
</dbReference>
<dbReference type="Proteomes" id="UP001144471">
    <property type="component" value="Unassembled WGS sequence"/>
</dbReference>
<dbReference type="GO" id="GO:0042597">
    <property type="term" value="C:periplasmic space"/>
    <property type="evidence" value="ECO:0007669"/>
    <property type="project" value="UniProtKB-ARBA"/>
</dbReference>